<keyword evidence="1" id="KW-0732">Signal</keyword>
<dbReference type="InterPro" id="IPR007484">
    <property type="entry name" value="Peptidase_M28"/>
</dbReference>
<protein>
    <submittedName>
        <fullName evidence="3">M28 family peptidase</fullName>
    </submittedName>
</protein>
<dbReference type="Gene3D" id="3.50.30.30">
    <property type="match status" value="1"/>
</dbReference>
<dbReference type="Gene3D" id="3.40.630.10">
    <property type="entry name" value="Zn peptidases"/>
    <property type="match status" value="1"/>
</dbReference>
<dbReference type="RefSeq" id="WP_157480364.1">
    <property type="nucleotide sequence ID" value="NZ_CP046566.1"/>
</dbReference>
<dbReference type="GO" id="GO:0006508">
    <property type="term" value="P:proteolysis"/>
    <property type="evidence" value="ECO:0007669"/>
    <property type="project" value="InterPro"/>
</dbReference>
<dbReference type="SUPFAM" id="SSF53187">
    <property type="entry name" value="Zn-dependent exopeptidases"/>
    <property type="match status" value="1"/>
</dbReference>
<dbReference type="PANTHER" id="PTHR12147">
    <property type="entry name" value="METALLOPEPTIDASE M28 FAMILY MEMBER"/>
    <property type="match status" value="1"/>
</dbReference>
<accession>A0A6I6H680</accession>
<keyword evidence="4" id="KW-1185">Reference proteome</keyword>
<gene>
    <name evidence="3" type="ORF">GLV81_18375</name>
</gene>
<dbReference type="PANTHER" id="PTHR12147:SF26">
    <property type="entry name" value="PEPTIDASE M28 DOMAIN-CONTAINING PROTEIN"/>
    <property type="match status" value="1"/>
</dbReference>
<dbReference type="EMBL" id="CP046566">
    <property type="protein sequence ID" value="QGW29821.1"/>
    <property type="molecule type" value="Genomic_DNA"/>
</dbReference>
<evidence type="ECO:0000259" key="2">
    <source>
        <dbReference type="Pfam" id="PF04389"/>
    </source>
</evidence>
<name>A0A6I6H680_9BACT</name>
<dbReference type="GO" id="GO:0008235">
    <property type="term" value="F:metalloexopeptidase activity"/>
    <property type="evidence" value="ECO:0007669"/>
    <property type="project" value="InterPro"/>
</dbReference>
<sequence length="322" mass="34542">MKLSRIACLCTLSAAALMTSPELLAQSKKQRKAIAAANTQIENNLKTFVGVLASDSLEGRRTGTAGEAKAVAYIEQYYKQLGIPGANNGSYQQPFVIDEGKMANASLLQLDDAVLKAGTEYFPLPWSGLQSIDASSAAALQEIGSPWWYDLKEDLEANKNNPHLLPEQLIRDKAVAAAKKGATALLVYNSAAGEEVIKYNAKDRSDAVAIPVFYIQKDAVHKYKIDASVSFHVKAKAAFTQQQRNGTNVAAIINNNAAQTIILGAHLDHLGYGEDANSRHTGDAAIHNGADDNASGTAALMEVARLLKEKPNKSFNYLLAAL</sequence>
<reference evidence="3 4" key="1">
    <citation type="submission" date="2019-11" db="EMBL/GenBank/DDBJ databases">
        <authorList>
            <person name="Im W.T."/>
        </authorList>
    </citation>
    <scope>NUCLEOTIDE SEQUENCE [LARGE SCALE GENOMIC DNA]</scope>
    <source>
        <strain evidence="3 4">SB-02</strain>
    </source>
</reference>
<feature type="signal peptide" evidence="1">
    <location>
        <begin position="1"/>
        <end position="25"/>
    </location>
</feature>
<dbReference type="AlphaFoldDB" id="A0A6I6H680"/>
<feature type="chain" id="PRO_5026028856" evidence="1">
    <location>
        <begin position="26"/>
        <end position="322"/>
    </location>
</feature>
<evidence type="ECO:0000313" key="4">
    <source>
        <dbReference type="Proteomes" id="UP000426027"/>
    </source>
</evidence>
<evidence type="ECO:0000313" key="3">
    <source>
        <dbReference type="EMBL" id="QGW29821.1"/>
    </source>
</evidence>
<dbReference type="KEGG" id="fls:GLV81_18375"/>
<dbReference type="Pfam" id="PF04389">
    <property type="entry name" value="Peptidase_M28"/>
    <property type="match status" value="1"/>
</dbReference>
<proteinExistence type="predicted"/>
<feature type="domain" description="Peptidase M28" evidence="2">
    <location>
        <begin position="248"/>
        <end position="312"/>
    </location>
</feature>
<evidence type="ECO:0000256" key="1">
    <source>
        <dbReference type="SAM" id="SignalP"/>
    </source>
</evidence>
<dbReference type="Proteomes" id="UP000426027">
    <property type="component" value="Chromosome"/>
</dbReference>
<dbReference type="InterPro" id="IPR045175">
    <property type="entry name" value="M28_fam"/>
</dbReference>
<organism evidence="3 4">
    <name type="scientific">Phnomibacter ginsenosidimutans</name>
    <dbReference type="NCBI Taxonomy" id="2676868"/>
    <lineage>
        <taxon>Bacteria</taxon>
        <taxon>Pseudomonadati</taxon>
        <taxon>Bacteroidota</taxon>
        <taxon>Chitinophagia</taxon>
        <taxon>Chitinophagales</taxon>
        <taxon>Chitinophagaceae</taxon>
        <taxon>Phnomibacter</taxon>
    </lineage>
</organism>